<comment type="caution">
    <text evidence="3">The sequence shown here is derived from an EMBL/GenBank/DDBJ whole genome shotgun (WGS) entry which is preliminary data.</text>
</comment>
<reference evidence="3 4" key="1">
    <citation type="journal article" date="2018" name="PLoS Genet.">
        <title>Population sequencing reveals clonal diversity and ancestral inbreeding in the grapevine cultivar Chardonnay.</title>
        <authorList>
            <person name="Roach M.J."/>
            <person name="Johnson D.L."/>
            <person name="Bohlmann J."/>
            <person name="van Vuuren H.J."/>
            <person name="Jones S.J."/>
            <person name="Pretorius I.S."/>
            <person name="Schmidt S.A."/>
            <person name="Borneman A.R."/>
        </authorList>
    </citation>
    <scope>NUCLEOTIDE SEQUENCE [LARGE SCALE GENOMIC DNA]</scope>
    <source>
        <strain evidence="4">cv. Chardonnay</strain>
        <tissue evidence="3">Leaf</tissue>
    </source>
</reference>
<feature type="domain" description="Knr4/Smi1-like" evidence="2">
    <location>
        <begin position="66"/>
        <end position="268"/>
    </location>
</feature>
<evidence type="ECO:0000313" key="3">
    <source>
        <dbReference type="EMBL" id="RVW55414.1"/>
    </source>
</evidence>
<protein>
    <recommendedName>
        <fullName evidence="2">Knr4/Smi1-like domain-containing protein</fullName>
    </recommendedName>
</protein>
<dbReference type="InterPro" id="IPR018958">
    <property type="entry name" value="Knr4/Smi1-like_dom"/>
</dbReference>
<name>A0A438F5X2_VITVI</name>
<dbReference type="Proteomes" id="UP000288805">
    <property type="component" value="Unassembled WGS sequence"/>
</dbReference>
<dbReference type="PANTHER" id="PTHR32011">
    <property type="entry name" value="OS08G0472400 PROTEIN"/>
    <property type="match status" value="1"/>
</dbReference>
<organism evidence="3 4">
    <name type="scientific">Vitis vinifera</name>
    <name type="common">Grape</name>
    <dbReference type="NCBI Taxonomy" id="29760"/>
    <lineage>
        <taxon>Eukaryota</taxon>
        <taxon>Viridiplantae</taxon>
        <taxon>Streptophyta</taxon>
        <taxon>Embryophyta</taxon>
        <taxon>Tracheophyta</taxon>
        <taxon>Spermatophyta</taxon>
        <taxon>Magnoliopsida</taxon>
        <taxon>eudicotyledons</taxon>
        <taxon>Gunneridae</taxon>
        <taxon>Pentapetalae</taxon>
        <taxon>rosids</taxon>
        <taxon>Vitales</taxon>
        <taxon>Vitaceae</taxon>
        <taxon>Viteae</taxon>
        <taxon>Vitis</taxon>
    </lineage>
</organism>
<dbReference type="EMBL" id="QGNW01001117">
    <property type="protein sequence ID" value="RVW55414.1"/>
    <property type="molecule type" value="Genomic_DNA"/>
</dbReference>
<feature type="compositionally biased region" description="Polar residues" evidence="1">
    <location>
        <begin position="196"/>
        <end position="207"/>
    </location>
</feature>
<dbReference type="SMART" id="SM00860">
    <property type="entry name" value="SMI1_KNR4"/>
    <property type="match status" value="1"/>
</dbReference>
<evidence type="ECO:0000259" key="2">
    <source>
        <dbReference type="SMART" id="SM00860"/>
    </source>
</evidence>
<sequence length="370" mass="40428">MVDVDRRMTGLNPAHIAGLRRLSARAAAPSTVSTALPVRNGLISFTTLADKVIAHLQNSGIQVQAGLSDAEFARAEAEFGFAFPPDLKAVLSAGLPVGPGFPDWRAAGALLGSETLRPGEGFADREECSEEGATFDTIFNHCYIPCNPSLAGNPIFFVDENRIFCCGLDLSDFFERESLFQSSDPQVLKKQRSVSEKTAGSSSNFSRRSLDTGGLAGGRTPRWVEFWSDAAIDRRRRNSSSSSSSSPERFFDMPRSEIPKWVDEYIEQIGSVLREGGWDESDIAEIVTVSASGFFEGEMVLLDNQAVLDALLLKADRFSDSLRKAGWSSEEVSDALGFDYRPEKERKPAKKLAPELVERIGKLAESVSRS</sequence>
<dbReference type="PANTHER" id="PTHR32011:SF2">
    <property type="entry name" value="OS08G0472400 PROTEIN"/>
    <property type="match status" value="1"/>
</dbReference>
<dbReference type="AlphaFoldDB" id="A0A438F5X2"/>
<evidence type="ECO:0000313" key="4">
    <source>
        <dbReference type="Proteomes" id="UP000288805"/>
    </source>
</evidence>
<proteinExistence type="predicted"/>
<evidence type="ECO:0000256" key="1">
    <source>
        <dbReference type="SAM" id="MobiDB-lite"/>
    </source>
</evidence>
<accession>A0A438F5X2</accession>
<gene>
    <name evidence="3" type="ORF">CK203_078451</name>
</gene>
<feature type="region of interest" description="Disordered" evidence="1">
    <location>
        <begin position="190"/>
        <end position="213"/>
    </location>
</feature>